<gene>
    <name evidence="1" type="ORF">LIER_01160</name>
</gene>
<name>A0AAV3NK07_LITER</name>
<accession>A0AAV3NK07</accession>
<dbReference type="PANTHER" id="PTHR47169">
    <property type="entry name" value="OS01G0541250 PROTEIN"/>
    <property type="match status" value="1"/>
</dbReference>
<proteinExistence type="predicted"/>
<comment type="caution">
    <text evidence="1">The sequence shown here is derived from an EMBL/GenBank/DDBJ whole genome shotgun (WGS) entry which is preliminary data.</text>
</comment>
<dbReference type="PANTHER" id="PTHR47169:SF2">
    <property type="entry name" value="OS01G0541250 PROTEIN"/>
    <property type="match status" value="1"/>
</dbReference>
<evidence type="ECO:0008006" key="3">
    <source>
        <dbReference type="Google" id="ProtNLM"/>
    </source>
</evidence>
<evidence type="ECO:0000313" key="1">
    <source>
        <dbReference type="EMBL" id="GAA0139660.1"/>
    </source>
</evidence>
<dbReference type="GO" id="GO:0003676">
    <property type="term" value="F:nucleic acid binding"/>
    <property type="evidence" value="ECO:0007669"/>
    <property type="project" value="InterPro"/>
</dbReference>
<dbReference type="Proteomes" id="UP001454036">
    <property type="component" value="Unassembled WGS sequence"/>
</dbReference>
<reference evidence="1 2" key="1">
    <citation type="submission" date="2024-01" db="EMBL/GenBank/DDBJ databases">
        <title>The complete chloroplast genome sequence of Lithospermum erythrorhizon: insights into the phylogenetic relationship among Boraginaceae species and the maternal lineages of purple gromwells.</title>
        <authorList>
            <person name="Okada T."/>
            <person name="Watanabe K."/>
        </authorList>
    </citation>
    <scope>NUCLEOTIDE SEQUENCE [LARGE SCALE GENOMIC DNA]</scope>
</reference>
<dbReference type="EMBL" id="BAABME010000108">
    <property type="protein sequence ID" value="GAA0139660.1"/>
    <property type="molecule type" value="Genomic_DNA"/>
</dbReference>
<dbReference type="InterPro" id="IPR036397">
    <property type="entry name" value="RNaseH_sf"/>
</dbReference>
<sequence length="96" mass="11111">MYDRVVIDEKWFYMSQESEKYYLLPNENEPYRTCKSKRFISKVMFLAAVARPLFDLSGNVLFDGKIGIFPFIVTNPAKKNNKNRAAGTLVTKPILL</sequence>
<dbReference type="AlphaFoldDB" id="A0AAV3NK07"/>
<organism evidence="1 2">
    <name type="scientific">Lithospermum erythrorhizon</name>
    <name type="common">Purple gromwell</name>
    <name type="synonym">Lithospermum officinale var. erythrorhizon</name>
    <dbReference type="NCBI Taxonomy" id="34254"/>
    <lineage>
        <taxon>Eukaryota</taxon>
        <taxon>Viridiplantae</taxon>
        <taxon>Streptophyta</taxon>
        <taxon>Embryophyta</taxon>
        <taxon>Tracheophyta</taxon>
        <taxon>Spermatophyta</taxon>
        <taxon>Magnoliopsida</taxon>
        <taxon>eudicotyledons</taxon>
        <taxon>Gunneridae</taxon>
        <taxon>Pentapetalae</taxon>
        <taxon>asterids</taxon>
        <taxon>lamiids</taxon>
        <taxon>Boraginales</taxon>
        <taxon>Boraginaceae</taxon>
        <taxon>Boraginoideae</taxon>
        <taxon>Lithospermeae</taxon>
        <taxon>Lithospermum</taxon>
    </lineage>
</organism>
<evidence type="ECO:0000313" key="2">
    <source>
        <dbReference type="Proteomes" id="UP001454036"/>
    </source>
</evidence>
<protein>
    <recommendedName>
        <fullName evidence="3">Transposase</fullName>
    </recommendedName>
</protein>
<keyword evidence="2" id="KW-1185">Reference proteome</keyword>
<dbReference type="Gene3D" id="3.30.420.10">
    <property type="entry name" value="Ribonuclease H-like superfamily/Ribonuclease H"/>
    <property type="match status" value="1"/>
</dbReference>